<keyword evidence="2" id="KW-1185">Reference proteome</keyword>
<evidence type="ECO:0000313" key="2">
    <source>
        <dbReference type="Proteomes" id="UP000233551"/>
    </source>
</evidence>
<dbReference type="Pfam" id="PF05678">
    <property type="entry name" value="VQ"/>
    <property type="match status" value="1"/>
</dbReference>
<dbReference type="AlphaFoldDB" id="A0A2I0KGX4"/>
<dbReference type="PANTHER" id="PTHR33143:SF63">
    <property type="entry name" value="F16F4.1 PROTEIN"/>
    <property type="match status" value="1"/>
</dbReference>
<organism evidence="1 2">
    <name type="scientific">Punica granatum</name>
    <name type="common">Pomegranate</name>
    <dbReference type="NCBI Taxonomy" id="22663"/>
    <lineage>
        <taxon>Eukaryota</taxon>
        <taxon>Viridiplantae</taxon>
        <taxon>Streptophyta</taxon>
        <taxon>Embryophyta</taxon>
        <taxon>Tracheophyta</taxon>
        <taxon>Spermatophyta</taxon>
        <taxon>Magnoliopsida</taxon>
        <taxon>eudicotyledons</taxon>
        <taxon>Gunneridae</taxon>
        <taxon>Pentapetalae</taxon>
        <taxon>rosids</taxon>
        <taxon>malvids</taxon>
        <taxon>Myrtales</taxon>
        <taxon>Lythraceae</taxon>
        <taxon>Punica</taxon>
    </lineage>
</organism>
<reference evidence="1 2" key="1">
    <citation type="submission" date="2017-11" db="EMBL/GenBank/DDBJ databases">
        <title>De-novo sequencing of pomegranate (Punica granatum L.) genome.</title>
        <authorList>
            <person name="Akparov Z."/>
            <person name="Amiraslanov A."/>
            <person name="Hajiyeva S."/>
            <person name="Abbasov M."/>
            <person name="Kaur K."/>
            <person name="Hamwieh A."/>
            <person name="Solovyev V."/>
            <person name="Salamov A."/>
            <person name="Braich B."/>
            <person name="Kosarev P."/>
            <person name="Mahmoud A."/>
            <person name="Hajiyev E."/>
            <person name="Babayeva S."/>
            <person name="Izzatullayeva V."/>
            <person name="Mammadov A."/>
            <person name="Mammadov A."/>
            <person name="Sharifova S."/>
            <person name="Ojaghi J."/>
            <person name="Eynullazada K."/>
            <person name="Bayramov B."/>
            <person name="Abdulazimova A."/>
            <person name="Shahmuradov I."/>
        </authorList>
    </citation>
    <scope>NUCLEOTIDE SEQUENCE [LARGE SCALE GENOMIC DNA]</scope>
    <source>
        <strain evidence="2">cv. AG2017</strain>
        <tissue evidence="1">Leaf</tissue>
    </source>
</reference>
<dbReference type="GeneID" id="116196806"/>
<dbReference type="InterPro" id="IPR039607">
    <property type="entry name" value="VQ_8/17/18/20/21/25"/>
</dbReference>
<proteinExistence type="predicted"/>
<dbReference type="InterPro" id="IPR008889">
    <property type="entry name" value="VQ"/>
</dbReference>
<gene>
    <name evidence="1" type="ORF">CRG98_011827</name>
</gene>
<dbReference type="Proteomes" id="UP000233551">
    <property type="component" value="Unassembled WGS sequence"/>
</dbReference>
<protein>
    <submittedName>
        <fullName evidence="1">Uncharacterized protein</fullName>
    </submittedName>
</protein>
<evidence type="ECO:0000313" key="1">
    <source>
        <dbReference type="EMBL" id="PKI67777.1"/>
    </source>
</evidence>
<dbReference type="STRING" id="22663.A0A2I0KGX4"/>
<dbReference type="GO" id="GO:0005634">
    <property type="term" value="C:nucleus"/>
    <property type="evidence" value="ECO:0007669"/>
    <property type="project" value="TreeGrafter"/>
</dbReference>
<sequence length="252" mass="27447">MSPSHLHEDPQRDRVKGSSHPPLKISKDLHCPMKRSSPSSSSSSSSSQQSSMSSTSSSSGSALINGSRSGGGPSRGPGAHQRQPVIIYTHSPKVIHTQPQDFMALVQKLTGLCHPEDSDGQPPPHPQSKKEPSSDNPDNINKNNFSLFGGISNADETEASSVITEENNSINIAESQVINSTFLPPPIYEGHPNLYMTSFPVFNPNSSPDFLRPNQSNFYSSYGDRLYFGPNIRSTFTSTPTLEMIMNELREC</sequence>
<name>A0A2I0KGX4_PUNGR</name>
<dbReference type="PANTHER" id="PTHR33143">
    <property type="entry name" value="F16F4.1 PROTEIN-RELATED"/>
    <property type="match status" value="1"/>
</dbReference>
<comment type="caution">
    <text evidence="1">The sequence shown here is derived from an EMBL/GenBank/DDBJ whole genome shotgun (WGS) entry which is preliminary data.</text>
</comment>
<dbReference type="OrthoDB" id="1107767at2759"/>
<accession>A0A2I0KGX4</accession>
<dbReference type="EMBL" id="PGOL01000588">
    <property type="protein sequence ID" value="PKI67777.1"/>
    <property type="molecule type" value="Genomic_DNA"/>
</dbReference>